<accession>A0A443SAE8</accession>
<gene>
    <name evidence="4" type="ORF">B4U80_13204</name>
</gene>
<dbReference type="EMBL" id="NCKV01004761">
    <property type="protein sequence ID" value="RWS24526.1"/>
    <property type="molecule type" value="Genomic_DNA"/>
</dbReference>
<comment type="caution">
    <text evidence="4">The sequence shown here is derived from an EMBL/GenBank/DDBJ whole genome shotgun (WGS) entry which is preliminary data.</text>
</comment>
<dbReference type="Proteomes" id="UP000288716">
    <property type="component" value="Unassembled WGS sequence"/>
</dbReference>
<evidence type="ECO:0000256" key="2">
    <source>
        <dbReference type="ARBA" id="ARBA00022679"/>
    </source>
</evidence>
<keyword evidence="5" id="KW-1185">Reference proteome</keyword>
<keyword evidence="2 4" id="KW-0808">Transferase</keyword>
<dbReference type="PANTHER" id="PTHR43861:SF1">
    <property type="entry name" value="TRANS-ACONITATE 2-METHYLTRANSFERASE"/>
    <property type="match status" value="1"/>
</dbReference>
<name>A0A443SAE8_9ACAR</name>
<protein>
    <submittedName>
        <fullName evidence="4">Acid methyltransferase-like protein</fullName>
    </submittedName>
</protein>
<dbReference type="Pfam" id="PF13649">
    <property type="entry name" value="Methyltransf_25"/>
    <property type="match status" value="1"/>
</dbReference>
<evidence type="ECO:0000256" key="1">
    <source>
        <dbReference type="ARBA" id="ARBA00022603"/>
    </source>
</evidence>
<dbReference type="OrthoDB" id="8300214at2759"/>
<keyword evidence="1 4" id="KW-0489">Methyltransferase</keyword>
<evidence type="ECO:0000313" key="4">
    <source>
        <dbReference type="EMBL" id="RWS24526.1"/>
    </source>
</evidence>
<dbReference type="CDD" id="cd02440">
    <property type="entry name" value="AdoMet_MTases"/>
    <property type="match status" value="1"/>
</dbReference>
<dbReference type="InterPro" id="IPR029063">
    <property type="entry name" value="SAM-dependent_MTases_sf"/>
</dbReference>
<reference evidence="4 5" key="1">
    <citation type="journal article" date="2018" name="Gigascience">
        <title>Genomes of trombidid mites reveal novel predicted allergens and laterally-transferred genes associated with secondary metabolism.</title>
        <authorList>
            <person name="Dong X."/>
            <person name="Chaisiri K."/>
            <person name="Xia D."/>
            <person name="Armstrong S.D."/>
            <person name="Fang Y."/>
            <person name="Donnelly M.J."/>
            <person name="Kadowaki T."/>
            <person name="McGarry J.W."/>
            <person name="Darby A.C."/>
            <person name="Makepeace B.L."/>
        </authorList>
    </citation>
    <scope>NUCLEOTIDE SEQUENCE [LARGE SCALE GENOMIC DNA]</scope>
    <source>
        <strain evidence="4">UoL-UT</strain>
    </source>
</reference>
<dbReference type="SUPFAM" id="SSF53335">
    <property type="entry name" value="S-adenosyl-L-methionine-dependent methyltransferases"/>
    <property type="match status" value="1"/>
</dbReference>
<dbReference type="AlphaFoldDB" id="A0A443SAE8"/>
<dbReference type="GO" id="GO:0008168">
    <property type="term" value="F:methyltransferase activity"/>
    <property type="evidence" value="ECO:0007669"/>
    <property type="project" value="UniProtKB-KW"/>
</dbReference>
<dbReference type="PANTHER" id="PTHR43861">
    <property type="entry name" value="TRANS-ACONITATE 2-METHYLTRANSFERASE-RELATED"/>
    <property type="match status" value="1"/>
</dbReference>
<proteinExistence type="predicted"/>
<evidence type="ECO:0000259" key="3">
    <source>
        <dbReference type="Pfam" id="PF13649"/>
    </source>
</evidence>
<sequence length="145" mass="16333">MNPNPKEYNDNNHIQLKDAEIIFAMIKKDFGPDAQFKTVIDIGCGTGNVTLNFLKSAQCDQLIAFDKNKVLVEFARENNKSGEVTYEVADISDDFKKLQFDIKLAEKADLVFSIYCLQWINDKAKAFNNISGLLKPGKVKLVVLL</sequence>
<dbReference type="VEuPathDB" id="VectorBase:LDEU007514"/>
<dbReference type="GO" id="GO:0032259">
    <property type="term" value="P:methylation"/>
    <property type="evidence" value="ECO:0007669"/>
    <property type="project" value="UniProtKB-KW"/>
</dbReference>
<dbReference type="InterPro" id="IPR041698">
    <property type="entry name" value="Methyltransf_25"/>
</dbReference>
<organism evidence="4 5">
    <name type="scientific">Leptotrombidium deliense</name>
    <dbReference type="NCBI Taxonomy" id="299467"/>
    <lineage>
        <taxon>Eukaryota</taxon>
        <taxon>Metazoa</taxon>
        <taxon>Ecdysozoa</taxon>
        <taxon>Arthropoda</taxon>
        <taxon>Chelicerata</taxon>
        <taxon>Arachnida</taxon>
        <taxon>Acari</taxon>
        <taxon>Acariformes</taxon>
        <taxon>Trombidiformes</taxon>
        <taxon>Prostigmata</taxon>
        <taxon>Anystina</taxon>
        <taxon>Parasitengona</taxon>
        <taxon>Trombiculoidea</taxon>
        <taxon>Trombiculidae</taxon>
        <taxon>Leptotrombidium</taxon>
    </lineage>
</organism>
<feature type="domain" description="Methyltransferase" evidence="3">
    <location>
        <begin position="39"/>
        <end position="137"/>
    </location>
</feature>
<dbReference type="STRING" id="299467.A0A443SAE8"/>
<dbReference type="Gene3D" id="3.40.50.150">
    <property type="entry name" value="Vaccinia Virus protein VP39"/>
    <property type="match status" value="1"/>
</dbReference>
<evidence type="ECO:0000313" key="5">
    <source>
        <dbReference type="Proteomes" id="UP000288716"/>
    </source>
</evidence>